<dbReference type="Proteomes" id="UP000001558">
    <property type="component" value="Chromosome"/>
</dbReference>
<dbReference type="KEGG" id="slo:Shew_0474"/>
<dbReference type="STRING" id="323850.Shew_0474"/>
<evidence type="ECO:0000313" key="3">
    <source>
        <dbReference type="Proteomes" id="UP000001558"/>
    </source>
</evidence>
<name>A3QA48_SHELP</name>
<dbReference type="Pfam" id="PF14213">
    <property type="entry name" value="DUF4325"/>
    <property type="match status" value="1"/>
</dbReference>
<accession>A3QA48</accession>
<dbReference type="HOGENOM" id="CLU_163405_0_0_6"/>
<keyword evidence="3" id="KW-1185">Reference proteome</keyword>
<evidence type="ECO:0000313" key="2">
    <source>
        <dbReference type="EMBL" id="ABO22346.1"/>
    </source>
</evidence>
<gene>
    <name evidence="2" type="ordered locus">Shew_0474</name>
</gene>
<dbReference type="InterPro" id="IPR025474">
    <property type="entry name" value="DUF4325"/>
</dbReference>
<evidence type="ECO:0000259" key="1">
    <source>
        <dbReference type="Pfam" id="PF14213"/>
    </source>
</evidence>
<dbReference type="AlphaFoldDB" id="A3QA48"/>
<dbReference type="eggNOG" id="ENOG5033FUP">
    <property type="taxonomic scope" value="Bacteria"/>
</dbReference>
<sequence>MNSVKTIVVTNEFHPRPKGRYKDDAPGCEFTAGEVFRDTILVDALKANDKVIVDLTGYNRYGRSFLDEAFGGLISRRGFTKEELDEKLTIKHDTVENFVTTANDRIIAAEQKRPK</sequence>
<organism evidence="2 3">
    <name type="scientific">Shewanella loihica (strain ATCC BAA-1088 / PV-4)</name>
    <dbReference type="NCBI Taxonomy" id="323850"/>
    <lineage>
        <taxon>Bacteria</taxon>
        <taxon>Pseudomonadati</taxon>
        <taxon>Pseudomonadota</taxon>
        <taxon>Gammaproteobacteria</taxon>
        <taxon>Alteromonadales</taxon>
        <taxon>Shewanellaceae</taxon>
        <taxon>Shewanella</taxon>
    </lineage>
</organism>
<protein>
    <recommendedName>
        <fullName evidence="1">DUF4325 domain-containing protein</fullName>
    </recommendedName>
</protein>
<dbReference type="RefSeq" id="WP_011864280.1">
    <property type="nucleotide sequence ID" value="NC_009092.1"/>
</dbReference>
<proteinExistence type="predicted"/>
<feature type="domain" description="DUF4325" evidence="1">
    <location>
        <begin position="32"/>
        <end position="94"/>
    </location>
</feature>
<dbReference type="EMBL" id="CP000606">
    <property type="protein sequence ID" value="ABO22346.1"/>
    <property type="molecule type" value="Genomic_DNA"/>
</dbReference>
<dbReference type="OrthoDB" id="1551124at2"/>
<reference evidence="2 3" key="1">
    <citation type="submission" date="2007-03" db="EMBL/GenBank/DDBJ databases">
        <title>Complete sequence of Shewanella loihica PV-4.</title>
        <authorList>
            <consortium name="US DOE Joint Genome Institute"/>
            <person name="Copeland A."/>
            <person name="Lucas S."/>
            <person name="Lapidus A."/>
            <person name="Barry K."/>
            <person name="Detter J.C."/>
            <person name="Glavina del Rio T."/>
            <person name="Hammon N."/>
            <person name="Israni S."/>
            <person name="Dalin E."/>
            <person name="Tice H."/>
            <person name="Pitluck S."/>
            <person name="Chain P."/>
            <person name="Malfatti S."/>
            <person name="Shin M."/>
            <person name="Vergez L."/>
            <person name="Schmutz J."/>
            <person name="Larimer F."/>
            <person name="Land M."/>
            <person name="Hauser L."/>
            <person name="Kyrpides N."/>
            <person name="Mikhailova N."/>
            <person name="Romine M.F."/>
            <person name="Serres G."/>
            <person name="Fredrickson J."/>
            <person name="Tiedje J."/>
            <person name="Richardson P."/>
        </authorList>
    </citation>
    <scope>NUCLEOTIDE SEQUENCE [LARGE SCALE GENOMIC DNA]</scope>
    <source>
        <strain evidence="3">ATCC BAA-1088 / PV-4</strain>
    </source>
</reference>